<sequence>MTQRSGPPQAAIAVRKKDSRTKVASVEQALKRLLKQKVTEIDKSHLAALAGCSRTFLYQNQHARKLIAQAETRMKASPLNDAPASDPIEEANWRERALFAEQQLRTFREKNSSLSRTVADLLGQLRDPDGTWVEDDREQLRQQNETLRAALAAERLARSEAERRLEASRSNVRNLRQREAGKLLNGIN</sequence>
<accession>A0A0J6VR15</accession>
<name>A0A0J6VR15_9MYCO</name>
<comment type="caution">
    <text evidence="2">The sequence shown here is derived from an EMBL/GenBank/DDBJ whole genome shotgun (WGS) entry which is preliminary data.</text>
</comment>
<evidence type="ECO:0000313" key="2">
    <source>
        <dbReference type="EMBL" id="KMO71923.1"/>
    </source>
</evidence>
<feature type="coiled-coil region" evidence="1">
    <location>
        <begin position="133"/>
        <end position="178"/>
    </location>
</feature>
<protein>
    <recommendedName>
        <fullName evidence="4">Transposase</fullName>
    </recommendedName>
</protein>
<evidence type="ECO:0000313" key="3">
    <source>
        <dbReference type="Proteomes" id="UP000036313"/>
    </source>
</evidence>
<dbReference type="PATRIC" id="fig|1807.14.peg.4185"/>
<evidence type="ECO:0008006" key="4">
    <source>
        <dbReference type="Google" id="ProtNLM"/>
    </source>
</evidence>
<dbReference type="InterPro" id="IPR046229">
    <property type="entry name" value="TnpC-like"/>
</dbReference>
<keyword evidence="1" id="KW-0175">Coiled coil</keyword>
<proteinExistence type="predicted"/>
<evidence type="ECO:0000256" key="1">
    <source>
        <dbReference type="SAM" id="Coils"/>
    </source>
</evidence>
<dbReference type="Pfam" id="PF19776">
    <property type="entry name" value="DUF6262"/>
    <property type="match status" value="1"/>
</dbReference>
<gene>
    <name evidence="2" type="ORF">MOBUDSM44075_04157</name>
</gene>
<dbReference type="EMBL" id="JYNU01000035">
    <property type="protein sequence ID" value="KMO71923.1"/>
    <property type="molecule type" value="Genomic_DNA"/>
</dbReference>
<dbReference type="RefSeq" id="WP_048424522.1">
    <property type="nucleotide sequence ID" value="NZ_JYNU01000035.1"/>
</dbReference>
<dbReference type="Proteomes" id="UP000036313">
    <property type="component" value="Unassembled WGS sequence"/>
</dbReference>
<reference evidence="2 3" key="1">
    <citation type="journal article" date="2015" name="Genome Biol. Evol.">
        <title>Characterization of Three Mycobacterium spp. with Potential Use in Bioremediation by Genome Sequencing and Comparative Genomics.</title>
        <authorList>
            <person name="Das S."/>
            <person name="Pettersson B.M."/>
            <person name="Behra P.R."/>
            <person name="Ramesh M."/>
            <person name="Dasgupta S."/>
            <person name="Bhattacharya A."/>
            <person name="Kirsebom L.A."/>
        </authorList>
    </citation>
    <scope>NUCLEOTIDE SEQUENCE [LARGE SCALE GENOMIC DNA]</scope>
    <source>
        <strain evidence="2 3">DSM 44075</strain>
    </source>
</reference>
<dbReference type="AlphaFoldDB" id="A0A0J6VR15"/>
<organism evidence="2 3">
    <name type="scientific">Mycolicibacterium obuense</name>
    <dbReference type="NCBI Taxonomy" id="1807"/>
    <lineage>
        <taxon>Bacteria</taxon>
        <taxon>Bacillati</taxon>
        <taxon>Actinomycetota</taxon>
        <taxon>Actinomycetes</taxon>
        <taxon>Mycobacteriales</taxon>
        <taxon>Mycobacteriaceae</taxon>
        <taxon>Mycolicibacterium</taxon>
    </lineage>
</organism>